<organism evidence="3 4">
    <name type="scientific">Desulfofustis glycolicus DSM 9705</name>
    <dbReference type="NCBI Taxonomy" id="1121409"/>
    <lineage>
        <taxon>Bacteria</taxon>
        <taxon>Pseudomonadati</taxon>
        <taxon>Thermodesulfobacteriota</taxon>
        <taxon>Desulfobulbia</taxon>
        <taxon>Desulfobulbales</taxon>
        <taxon>Desulfocapsaceae</taxon>
        <taxon>Desulfofustis</taxon>
    </lineage>
</organism>
<dbReference type="NCBIfam" id="TIGR02595">
    <property type="entry name" value="PEP_CTERM"/>
    <property type="match status" value="1"/>
</dbReference>
<evidence type="ECO:0000256" key="1">
    <source>
        <dbReference type="SAM" id="SignalP"/>
    </source>
</evidence>
<evidence type="ECO:0000313" key="4">
    <source>
        <dbReference type="Proteomes" id="UP000184139"/>
    </source>
</evidence>
<proteinExistence type="predicted"/>
<feature type="signal peptide" evidence="1">
    <location>
        <begin position="1"/>
        <end position="20"/>
    </location>
</feature>
<keyword evidence="4" id="KW-1185">Reference proteome</keyword>
<dbReference type="InterPro" id="IPR013424">
    <property type="entry name" value="Ice-binding_C"/>
</dbReference>
<evidence type="ECO:0000259" key="2">
    <source>
        <dbReference type="Pfam" id="PF07589"/>
    </source>
</evidence>
<dbReference type="Proteomes" id="UP000184139">
    <property type="component" value="Unassembled WGS sequence"/>
</dbReference>
<gene>
    <name evidence="3" type="ORF">SAMN02745124_01302</name>
</gene>
<dbReference type="EMBL" id="FQXS01000005">
    <property type="protein sequence ID" value="SHH64978.1"/>
    <property type="molecule type" value="Genomic_DNA"/>
</dbReference>
<reference evidence="3 4" key="1">
    <citation type="submission" date="2016-11" db="EMBL/GenBank/DDBJ databases">
        <authorList>
            <person name="Jaros S."/>
            <person name="Januszkiewicz K."/>
            <person name="Wedrychowicz H."/>
        </authorList>
    </citation>
    <scope>NUCLEOTIDE SEQUENCE [LARGE SCALE GENOMIC DNA]</scope>
    <source>
        <strain evidence="3 4">DSM 9705</strain>
    </source>
</reference>
<dbReference type="Pfam" id="PF07589">
    <property type="entry name" value="PEP-CTERM"/>
    <property type="match status" value="1"/>
</dbReference>
<dbReference type="OrthoDB" id="5432808at2"/>
<accession>A0A1M5UQ59</accession>
<name>A0A1M5UQ59_9BACT</name>
<dbReference type="AlphaFoldDB" id="A0A1M5UQ59"/>
<feature type="domain" description="Ice-binding protein C-terminal" evidence="2">
    <location>
        <begin position="157"/>
        <end position="183"/>
    </location>
</feature>
<protein>
    <submittedName>
        <fullName evidence="3">PEP-CTERM protein-sorting domain-containing protein</fullName>
    </submittedName>
</protein>
<dbReference type="RefSeq" id="WP_073374413.1">
    <property type="nucleotide sequence ID" value="NZ_FQXS01000005.1"/>
</dbReference>
<evidence type="ECO:0000313" key="3">
    <source>
        <dbReference type="EMBL" id="SHH64978.1"/>
    </source>
</evidence>
<feature type="chain" id="PRO_5013087488" evidence="1">
    <location>
        <begin position="21"/>
        <end position="183"/>
    </location>
</feature>
<keyword evidence="1" id="KW-0732">Signal</keyword>
<sequence>MKKIMFSLVVILIYAVSAHALLLTPNDWDDLLYDDLIGNDAGQAAIDVILAGEGITDLAYKQNVGGAEEGPWASYYTTDFFNSPTDPAEATIAWDGGMNLSGGYLLVKDGNQTPAWYLFDLGTRGWNGRETIYLEDFWPQQGAISHVSFYNSEPAAPVPEPTTMLLLGTGIASLAAIGRRWRK</sequence>